<keyword evidence="1" id="KW-0472">Membrane</keyword>
<evidence type="ECO:0000313" key="3">
    <source>
        <dbReference type="Proteomes" id="UP000284883"/>
    </source>
</evidence>
<organism evidence="2 3">
    <name type="scientific">Dorea formicigenerans</name>
    <dbReference type="NCBI Taxonomy" id="39486"/>
    <lineage>
        <taxon>Bacteria</taxon>
        <taxon>Bacillati</taxon>
        <taxon>Bacillota</taxon>
        <taxon>Clostridia</taxon>
        <taxon>Lachnospirales</taxon>
        <taxon>Lachnospiraceae</taxon>
        <taxon>Dorea</taxon>
    </lineage>
</organism>
<comment type="caution">
    <text evidence="2">The sequence shown here is derived from an EMBL/GenBank/DDBJ whole genome shotgun (WGS) entry which is preliminary data.</text>
</comment>
<proteinExistence type="predicted"/>
<feature type="transmembrane region" description="Helical" evidence="1">
    <location>
        <begin position="71"/>
        <end position="91"/>
    </location>
</feature>
<reference evidence="2 3" key="1">
    <citation type="submission" date="2018-08" db="EMBL/GenBank/DDBJ databases">
        <title>A genome reference for cultivated species of the human gut microbiota.</title>
        <authorList>
            <person name="Zou Y."/>
            <person name="Xue W."/>
            <person name="Luo G."/>
        </authorList>
    </citation>
    <scope>NUCLEOTIDE SEQUENCE [LARGE SCALE GENOMIC DNA]</scope>
    <source>
        <strain evidence="2 3">AM40-15AC</strain>
    </source>
</reference>
<name>A0A413W010_9FIRM</name>
<protein>
    <submittedName>
        <fullName evidence="2">Uncharacterized protein</fullName>
    </submittedName>
</protein>
<dbReference type="AlphaFoldDB" id="A0A413W010"/>
<evidence type="ECO:0000256" key="1">
    <source>
        <dbReference type="SAM" id="Phobius"/>
    </source>
</evidence>
<keyword evidence="1" id="KW-0812">Transmembrane</keyword>
<gene>
    <name evidence="2" type="ORF">DW885_10165</name>
</gene>
<dbReference type="EMBL" id="QSGQ01000006">
    <property type="protein sequence ID" value="RHB39163.1"/>
    <property type="molecule type" value="Genomic_DNA"/>
</dbReference>
<keyword evidence="1" id="KW-1133">Transmembrane helix</keyword>
<sequence length="114" mass="13792">MLNDSFSCRSTFFCILRDKNGYTIINGTGNYYTEAQTREQTRTDIIVDYLGKQHVYQTIHMFFPLVYLPQYIVSTYFNIFFECFIVIIEYFRYNVFRCYHTLTCVWRFASRGEL</sequence>
<evidence type="ECO:0000313" key="2">
    <source>
        <dbReference type="EMBL" id="RHB39163.1"/>
    </source>
</evidence>
<accession>A0A413W010</accession>
<dbReference type="Proteomes" id="UP000284883">
    <property type="component" value="Unassembled WGS sequence"/>
</dbReference>